<dbReference type="Pfam" id="PF02518">
    <property type="entry name" value="HATPase_c"/>
    <property type="match status" value="1"/>
</dbReference>
<dbReference type="SUPFAM" id="SSF55874">
    <property type="entry name" value="ATPase domain of HSP90 chaperone/DNA topoisomerase II/histidine kinase"/>
    <property type="match status" value="1"/>
</dbReference>
<dbReference type="PANTHER" id="PTHR45436">
    <property type="entry name" value="SENSOR HISTIDINE KINASE YKOH"/>
    <property type="match status" value="1"/>
</dbReference>
<feature type="region of interest" description="Disordered" evidence="10">
    <location>
        <begin position="668"/>
        <end position="957"/>
    </location>
</feature>
<evidence type="ECO:0000256" key="7">
    <source>
        <dbReference type="ARBA" id="ARBA00022777"/>
    </source>
</evidence>
<name>A0A1I1ZXE1_9ACTN</name>
<comment type="subcellular location">
    <subcellularLocation>
        <location evidence="2">Membrane</location>
    </subcellularLocation>
</comment>
<accession>A0A1I1ZXE1</accession>
<feature type="compositionally biased region" description="Gly residues" evidence="10">
    <location>
        <begin position="767"/>
        <end position="779"/>
    </location>
</feature>
<keyword evidence="9" id="KW-0902">Two-component regulatory system</keyword>
<dbReference type="CDD" id="cd06225">
    <property type="entry name" value="HAMP"/>
    <property type="match status" value="1"/>
</dbReference>
<dbReference type="GO" id="GO:0000160">
    <property type="term" value="P:phosphorelay signal transduction system"/>
    <property type="evidence" value="ECO:0007669"/>
    <property type="project" value="UniProtKB-KW"/>
</dbReference>
<evidence type="ECO:0000313" key="13">
    <source>
        <dbReference type="EMBL" id="SFE36068.1"/>
    </source>
</evidence>
<keyword evidence="11" id="KW-0472">Membrane</keyword>
<dbReference type="EC" id="2.7.13.3" evidence="3"/>
<keyword evidence="5" id="KW-0808">Transferase</keyword>
<evidence type="ECO:0000256" key="11">
    <source>
        <dbReference type="SAM" id="Phobius"/>
    </source>
</evidence>
<dbReference type="InterPro" id="IPR003660">
    <property type="entry name" value="HAMP_dom"/>
</dbReference>
<feature type="domain" description="HAMP" evidence="12">
    <location>
        <begin position="361"/>
        <end position="431"/>
    </location>
</feature>
<evidence type="ECO:0000256" key="8">
    <source>
        <dbReference type="ARBA" id="ARBA00022989"/>
    </source>
</evidence>
<dbReference type="Gene3D" id="3.30.565.10">
    <property type="entry name" value="Histidine kinase-like ATPase, C-terminal domain"/>
    <property type="match status" value="1"/>
</dbReference>
<proteinExistence type="predicted"/>
<dbReference type="AlphaFoldDB" id="A0A1I1ZXE1"/>
<dbReference type="InterPro" id="IPR050428">
    <property type="entry name" value="TCS_sensor_his_kinase"/>
</dbReference>
<dbReference type="Gene3D" id="6.10.340.10">
    <property type="match status" value="1"/>
</dbReference>
<feature type="compositionally biased region" description="Low complexity" evidence="10">
    <location>
        <begin position="679"/>
        <end position="688"/>
    </location>
</feature>
<feature type="compositionally biased region" description="Polar residues" evidence="10">
    <location>
        <begin position="870"/>
        <end position="886"/>
    </location>
</feature>
<dbReference type="Proteomes" id="UP000181942">
    <property type="component" value="Unassembled WGS sequence"/>
</dbReference>
<keyword evidence="6 11" id="KW-0812">Transmembrane</keyword>
<keyword evidence="7 13" id="KW-0418">Kinase</keyword>
<dbReference type="InterPro" id="IPR036890">
    <property type="entry name" value="HATPase_C_sf"/>
</dbReference>
<dbReference type="SMART" id="SM00304">
    <property type="entry name" value="HAMP"/>
    <property type="match status" value="1"/>
</dbReference>
<organism evidence="13 14">
    <name type="scientific">Streptomyces mirabilis</name>
    <dbReference type="NCBI Taxonomy" id="68239"/>
    <lineage>
        <taxon>Bacteria</taxon>
        <taxon>Bacillati</taxon>
        <taxon>Actinomycetota</taxon>
        <taxon>Actinomycetes</taxon>
        <taxon>Kitasatosporales</taxon>
        <taxon>Streptomycetaceae</taxon>
        <taxon>Streptomyces</taxon>
    </lineage>
</organism>
<dbReference type="PANTHER" id="PTHR45436:SF5">
    <property type="entry name" value="SENSOR HISTIDINE KINASE TRCS"/>
    <property type="match status" value="1"/>
</dbReference>
<dbReference type="RefSeq" id="WP_256257807.1">
    <property type="nucleotide sequence ID" value="NZ_FONR01000001.1"/>
</dbReference>
<evidence type="ECO:0000313" key="14">
    <source>
        <dbReference type="Proteomes" id="UP000181942"/>
    </source>
</evidence>
<keyword evidence="8 11" id="KW-1133">Transmembrane helix</keyword>
<evidence type="ECO:0000256" key="1">
    <source>
        <dbReference type="ARBA" id="ARBA00000085"/>
    </source>
</evidence>
<evidence type="ECO:0000256" key="9">
    <source>
        <dbReference type="ARBA" id="ARBA00023012"/>
    </source>
</evidence>
<evidence type="ECO:0000256" key="3">
    <source>
        <dbReference type="ARBA" id="ARBA00012438"/>
    </source>
</evidence>
<evidence type="ECO:0000256" key="5">
    <source>
        <dbReference type="ARBA" id="ARBA00022679"/>
    </source>
</evidence>
<gene>
    <name evidence="13" type="ORF">SAMN02787118_101446</name>
</gene>
<feature type="compositionally biased region" description="Basic and acidic residues" evidence="10">
    <location>
        <begin position="898"/>
        <end position="920"/>
    </location>
</feature>
<evidence type="ECO:0000256" key="2">
    <source>
        <dbReference type="ARBA" id="ARBA00004370"/>
    </source>
</evidence>
<dbReference type="GO" id="GO:0005886">
    <property type="term" value="C:plasma membrane"/>
    <property type="evidence" value="ECO:0007669"/>
    <property type="project" value="TreeGrafter"/>
</dbReference>
<dbReference type="PROSITE" id="PS50885">
    <property type="entry name" value="HAMP"/>
    <property type="match status" value="1"/>
</dbReference>
<feature type="transmembrane region" description="Helical" evidence="11">
    <location>
        <begin position="34"/>
        <end position="54"/>
    </location>
</feature>
<feature type="compositionally biased region" description="Low complexity" evidence="10">
    <location>
        <begin position="732"/>
        <end position="751"/>
    </location>
</feature>
<dbReference type="GO" id="GO:0004673">
    <property type="term" value="F:protein histidine kinase activity"/>
    <property type="evidence" value="ECO:0007669"/>
    <property type="project" value="UniProtKB-EC"/>
</dbReference>
<feature type="compositionally biased region" description="Polar residues" evidence="10">
    <location>
        <begin position="939"/>
        <end position="949"/>
    </location>
</feature>
<sequence length="957" mass="100612">MPAHRKAARGPQTTAPRIGRMPSLLDRWPFRRKLNVLVIVPLAVVSAMIAYVVYAEIDSARSAASTAQLVRDSAQVTKLIDGVQTEHRQALLVSLRYEAARSGEKAPGTSAFLQAQQKVTAQAEAVRSTYGDRLPDAEAQALKELEGLDSLRKTIEEGPIPADNIDPAYGSVIEGLINGLGLGQSGGESSESAGNLLDALLRADTAHASFETSVFAARTRDPNALIEYTGAVGDYEQYTYQAERFTRFASQEQGAELAAIEHSPYQSVVAQHYAALQVDPSGLVAENASQLRAALDDALAADPTYQRQAENRLKITESLIHQIAADTQKASSDAWWQVLWLVAANLAAFAAWILFSVLVRRSVVRTVRSLTEAAQHVADAAETELARVADDDADDASPPRLEAVPVPVRDELGELAEAFNQVQVTATALLERQVISRRNIAEMFGNVGHRVSNLTARQLALIDSVERGETDPEVLDRLYRIDHIAVRLQRNADSLMLLAGIRETGLNTGPMRLSNIVRAALGQIEGYQRVTPHAEGDVTVAPDIVGDLTLMLAELLENAVTFSPASSSVEVVLRPRHGSGGGALIEIIDHGLGMSAERLEEENGRLIRRERLDLAPTEVLGLFVVGGLSRRWGIEVVLTRTPGGGVTVTVAVPGSHLLLADPTGAAARAPHILPPPRRPGGIEPRPAAVDPESGPSSLPRRIPARSRGADGHTGRQEPMGDGASGGYGGPGASRPRPGGTPGATTPGAAQPAERETAGRGTPQDAVGGPGHQRGAGMESGQGRPSRAAGSGMDSGLVQRSRGASTGPGGAAGQPPRGPNTGMGSGLGQPPRGASTARGSGTAPSAPGSAPARPGEGGPSPLRRRVRGATLQATTASTRLPKQTITNPRPPAWQTADAEAARSEIDEFEEAVLRAERESATEARGTGFGSARSGGRPDTSGDSSTENNRPSFPEGMSK</sequence>
<evidence type="ECO:0000259" key="12">
    <source>
        <dbReference type="PROSITE" id="PS50885"/>
    </source>
</evidence>
<dbReference type="EMBL" id="FONR01000001">
    <property type="protein sequence ID" value="SFE36068.1"/>
    <property type="molecule type" value="Genomic_DNA"/>
</dbReference>
<feature type="compositionally biased region" description="Gly residues" evidence="10">
    <location>
        <begin position="722"/>
        <end position="731"/>
    </location>
</feature>
<evidence type="ECO:0000256" key="6">
    <source>
        <dbReference type="ARBA" id="ARBA00022692"/>
    </source>
</evidence>
<dbReference type="InterPro" id="IPR003594">
    <property type="entry name" value="HATPase_dom"/>
</dbReference>
<feature type="compositionally biased region" description="Low complexity" evidence="10">
    <location>
        <begin position="836"/>
        <end position="853"/>
    </location>
</feature>
<reference evidence="13 14" key="1">
    <citation type="submission" date="2016-10" db="EMBL/GenBank/DDBJ databases">
        <authorList>
            <person name="de Groot N.N."/>
        </authorList>
    </citation>
    <scope>NUCLEOTIDE SEQUENCE [LARGE SCALE GENOMIC DNA]</scope>
    <source>
        <strain evidence="13 14">OK461</strain>
    </source>
</reference>
<comment type="catalytic activity">
    <reaction evidence="1">
        <text>ATP + protein L-histidine = ADP + protein N-phospho-L-histidine.</text>
        <dbReference type="EC" id="2.7.13.3"/>
    </reaction>
</comment>
<protein>
    <recommendedName>
        <fullName evidence="3">histidine kinase</fullName>
        <ecNumber evidence="3">2.7.13.3</ecNumber>
    </recommendedName>
</protein>
<evidence type="ECO:0000256" key="4">
    <source>
        <dbReference type="ARBA" id="ARBA00022553"/>
    </source>
</evidence>
<evidence type="ECO:0000256" key="10">
    <source>
        <dbReference type="SAM" id="MobiDB-lite"/>
    </source>
</evidence>
<dbReference type="Pfam" id="PF00672">
    <property type="entry name" value="HAMP"/>
    <property type="match status" value="1"/>
</dbReference>
<keyword evidence="4" id="KW-0597">Phosphoprotein</keyword>